<reference evidence="5" key="1">
    <citation type="journal article" date="2020" name="Stud. Mycol.">
        <title>101 Dothideomycetes genomes: a test case for predicting lifestyles and emergence of pathogens.</title>
        <authorList>
            <person name="Haridas S."/>
            <person name="Albert R."/>
            <person name="Binder M."/>
            <person name="Bloem J."/>
            <person name="Labutti K."/>
            <person name="Salamov A."/>
            <person name="Andreopoulos B."/>
            <person name="Baker S."/>
            <person name="Barry K."/>
            <person name="Bills G."/>
            <person name="Bluhm B."/>
            <person name="Cannon C."/>
            <person name="Castanera R."/>
            <person name="Culley D."/>
            <person name="Daum C."/>
            <person name="Ezra D."/>
            <person name="Gonzalez J."/>
            <person name="Henrissat B."/>
            <person name="Kuo A."/>
            <person name="Liang C."/>
            <person name="Lipzen A."/>
            <person name="Lutzoni F."/>
            <person name="Magnuson J."/>
            <person name="Mondo S."/>
            <person name="Nolan M."/>
            <person name="Ohm R."/>
            <person name="Pangilinan J."/>
            <person name="Park H.-J."/>
            <person name="Ramirez L."/>
            <person name="Alfaro M."/>
            <person name="Sun H."/>
            <person name="Tritt A."/>
            <person name="Yoshinaga Y."/>
            <person name="Zwiers L.-H."/>
            <person name="Turgeon B."/>
            <person name="Goodwin S."/>
            <person name="Spatafora J."/>
            <person name="Crous P."/>
            <person name="Grigoriev I."/>
        </authorList>
    </citation>
    <scope>NUCLEOTIDE SEQUENCE</scope>
    <source>
        <strain evidence="5">CBS 109.77</strain>
    </source>
</reference>
<dbReference type="AlphaFoldDB" id="A0A6A6WXQ7"/>
<dbReference type="InterPro" id="IPR050316">
    <property type="entry name" value="Tyrosinase/Hemocyanin"/>
</dbReference>
<dbReference type="OrthoDB" id="6132182at2759"/>
<dbReference type="PANTHER" id="PTHR11474:SF125">
    <property type="entry name" value="N-ACETYL-6-HYDROXYTRYPTOPHAN OXIDASE IVOB-RELATED"/>
    <property type="match status" value="1"/>
</dbReference>
<dbReference type="InterPro" id="IPR008922">
    <property type="entry name" value="Di-copper_centre_dom_sf"/>
</dbReference>
<keyword evidence="2" id="KW-0560">Oxidoreductase</keyword>
<evidence type="ECO:0000313" key="5">
    <source>
        <dbReference type="EMBL" id="KAF2788684.1"/>
    </source>
</evidence>
<dbReference type="GO" id="GO:0016491">
    <property type="term" value="F:oxidoreductase activity"/>
    <property type="evidence" value="ECO:0007669"/>
    <property type="project" value="UniProtKB-KW"/>
</dbReference>
<keyword evidence="1" id="KW-0479">Metal-binding</keyword>
<dbReference type="PRINTS" id="PR00092">
    <property type="entry name" value="TYROSINASE"/>
</dbReference>
<sequence length="397" mass="43721">MAGNAVINALVASLCLFSGASAWPSKRQTLTADDIQKQALANAYKVLDGTISDGLTNRKTTCNKDTVSIRKEYGDLTKDERLEYIRAVKCILAKPSKLPAGKYPGAVSRYDDFVVVHMNMTPSVHGTANFMHWHRYYIWAYETALKTECDFKGSQPYWNWGKYSDLTTSPIFNGDEWSMGGNGEYVKHNGGNIGRAVPAGPGGGCVKTGPFANTTIHLGPLSPTMDPALKIKANPRTDGYGDNPRCLRRDVNNFFTTQYLRAVDIASHITSNANIGTFQSTLQNDSPTKAALHSSGHFSIWGDPGGDVYVSPAEPVFWLHHGQLDRHWWMWVNYLDKEIKTRTSQYEGGTNWMNPNSAKGKATDPQWLDVTTPPGTAGIASNQLFSTTAGPFCYLYA</sequence>
<dbReference type="Gene3D" id="1.10.1280.10">
    <property type="entry name" value="Di-copper center containing domain from catechol oxidase"/>
    <property type="match status" value="1"/>
</dbReference>
<gene>
    <name evidence="5" type="ORF">K505DRAFT_254974</name>
</gene>
<feature type="domain" description="Tyrosinase copper-binding" evidence="4">
    <location>
        <begin position="108"/>
        <end position="332"/>
    </location>
</feature>
<dbReference type="InterPro" id="IPR002227">
    <property type="entry name" value="Tyrosinase_Cu-bd"/>
</dbReference>
<name>A0A6A6WXQ7_9PLEO</name>
<dbReference type="EMBL" id="MU002196">
    <property type="protein sequence ID" value="KAF2788684.1"/>
    <property type="molecule type" value="Genomic_DNA"/>
</dbReference>
<feature type="chain" id="PRO_5025563521" evidence="3">
    <location>
        <begin position="23"/>
        <end position="397"/>
    </location>
</feature>
<evidence type="ECO:0000256" key="3">
    <source>
        <dbReference type="SAM" id="SignalP"/>
    </source>
</evidence>
<evidence type="ECO:0000259" key="4">
    <source>
        <dbReference type="Pfam" id="PF00264"/>
    </source>
</evidence>
<dbReference type="GO" id="GO:0046872">
    <property type="term" value="F:metal ion binding"/>
    <property type="evidence" value="ECO:0007669"/>
    <property type="project" value="UniProtKB-KW"/>
</dbReference>
<organism evidence="5 6">
    <name type="scientific">Melanomma pulvis-pyrius CBS 109.77</name>
    <dbReference type="NCBI Taxonomy" id="1314802"/>
    <lineage>
        <taxon>Eukaryota</taxon>
        <taxon>Fungi</taxon>
        <taxon>Dikarya</taxon>
        <taxon>Ascomycota</taxon>
        <taxon>Pezizomycotina</taxon>
        <taxon>Dothideomycetes</taxon>
        <taxon>Pleosporomycetidae</taxon>
        <taxon>Pleosporales</taxon>
        <taxon>Melanommataceae</taxon>
        <taxon>Melanomma</taxon>
    </lineage>
</organism>
<evidence type="ECO:0000256" key="1">
    <source>
        <dbReference type="ARBA" id="ARBA00022723"/>
    </source>
</evidence>
<dbReference type="SUPFAM" id="SSF48056">
    <property type="entry name" value="Di-copper centre-containing domain"/>
    <property type="match status" value="1"/>
</dbReference>
<protein>
    <submittedName>
        <fullName evidence="5">Di-copper centre-containing protein</fullName>
    </submittedName>
</protein>
<evidence type="ECO:0000256" key="2">
    <source>
        <dbReference type="ARBA" id="ARBA00023002"/>
    </source>
</evidence>
<dbReference type="Pfam" id="PF00264">
    <property type="entry name" value="Tyrosinase"/>
    <property type="match status" value="1"/>
</dbReference>
<dbReference type="Proteomes" id="UP000799757">
    <property type="component" value="Unassembled WGS sequence"/>
</dbReference>
<dbReference type="PANTHER" id="PTHR11474">
    <property type="entry name" value="TYROSINASE FAMILY MEMBER"/>
    <property type="match status" value="1"/>
</dbReference>
<keyword evidence="3" id="KW-0732">Signal</keyword>
<proteinExistence type="predicted"/>
<accession>A0A6A6WXQ7</accession>
<feature type="signal peptide" evidence="3">
    <location>
        <begin position="1"/>
        <end position="22"/>
    </location>
</feature>
<keyword evidence="6" id="KW-1185">Reference proteome</keyword>
<evidence type="ECO:0000313" key="6">
    <source>
        <dbReference type="Proteomes" id="UP000799757"/>
    </source>
</evidence>